<gene>
    <name evidence="7" type="ORF">C4520_00100</name>
</gene>
<evidence type="ECO:0000256" key="1">
    <source>
        <dbReference type="ARBA" id="ARBA00022692"/>
    </source>
</evidence>
<comment type="caution">
    <text evidence="7">The sequence shown here is derived from an EMBL/GenBank/DDBJ whole genome shotgun (WGS) entry which is preliminary data.</text>
</comment>
<evidence type="ECO:0000256" key="2">
    <source>
        <dbReference type="ARBA" id="ARBA00022989"/>
    </source>
</evidence>
<feature type="transmembrane region" description="Helical" evidence="5">
    <location>
        <begin position="303"/>
        <end position="320"/>
    </location>
</feature>
<dbReference type="InterPro" id="IPR036259">
    <property type="entry name" value="MFS_trans_sf"/>
</dbReference>
<accession>A0A3A4P272</accession>
<evidence type="ECO:0000313" key="8">
    <source>
        <dbReference type="Proteomes" id="UP000265882"/>
    </source>
</evidence>
<dbReference type="Proteomes" id="UP000265882">
    <property type="component" value="Unassembled WGS sequence"/>
</dbReference>
<dbReference type="PANTHER" id="PTHR11360">
    <property type="entry name" value="MONOCARBOXYLATE TRANSPORTER"/>
    <property type="match status" value="1"/>
</dbReference>
<feature type="transmembrane region" description="Helical" evidence="5">
    <location>
        <begin position="391"/>
        <end position="412"/>
    </location>
</feature>
<feature type="transmembrane region" description="Helical" evidence="5">
    <location>
        <begin position="326"/>
        <end position="345"/>
    </location>
</feature>
<feature type="transmembrane region" description="Helical" evidence="5">
    <location>
        <begin position="365"/>
        <end position="385"/>
    </location>
</feature>
<reference evidence="7 8" key="1">
    <citation type="journal article" date="2017" name="ISME J.">
        <title>Energy and carbon metabolisms in a deep terrestrial subsurface fluid microbial community.</title>
        <authorList>
            <person name="Momper L."/>
            <person name="Jungbluth S.P."/>
            <person name="Lee M.D."/>
            <person name="Amend J.P."/>
        </authorList>
    </citation>
    <scope>NUCLEOTIDE SEQUENCE [LARGE SCALE GENOMIC DNA]</scope>
    <source>
        <strain evidence="7">SURF_5</strain>
    </source>
</reference>
<feature type="transmembrane region" description="Helical" evidence="5">
    <location>
        <begin position="166"/>
        <end position="187"/>
    </location>
</feature>
<dbReference type="PANTHER" id="PTHR11360:SF284">
    <property type="entry name" value="EG:103B4.3 PROTEIN-RELATED"/>
    <property type="match status" value="1"/>
</dbReference>
<dbReference type="GO" id="GO:0022857">
    <property type="term" value="F:transmembrane transporter activity"/>
    <property type="evidence" value="ECO:0007669"/>
    <property type="project" value="InterPro"/>
</dbReference>
<feature type="transmembrane region" description="Helical" evidence="5">
    <location>
        <begin position="7"/>
        <end position="34"/>
    </location>
</feature>
<keyword evidence="1 5" id="KW-0812">Transmembrane</keyword>
<evidence type="ECO:0000259" key="6">
    <source>
        <dbReference type="PROSITE" id="PS50850"/>
    </source>
</evidence>
<dbReference type="CDD" id="cd17355">
    <property type="entry name" value="MFS_YcxA_like"/>
    <property type="match status" value="1"/>
</dbReference>
<evidence type="ECO:0000256" key="4">
    <source>
        <dbReference type="SAM" id="MobiDB-lite"/>
    </source>
</evidence>
<evidence type="ECO:0000256" key="5">
    <source>
        <dbReference type="SAM" id="Phobius"/>
    </source>
</evidence>
<organism evidence="7 8">
    <name type="scientific">Abyssobacteria bacterium (strain SURF_5)</name>
    <dbReference type="NCBI Taxonomy" id="2093360"/>
    <lineage>
        <taxon>Bacteria</taxon>
        <taxon>Pseudomonadati</taxon>
        <taxon>Candidatus Hydrogenedentota</taxon>
        <taxon>Candidatus Abyssobacteria</taxon>
    </lineage>
</organism>
<dbReference type="InterPro" id="IPR020846">
    <property type="entry name" value="MFS_dom"/>
</dbReference>
<dbReference type="SUPFAM" id="SSF103473">
    <property type="entry name" value="MFS general substrate transporter"/>
    <property type="match status" value="1"/>
</dbReference>
<feature type="transmembrane region" description="Helical" evidence="5">
    <location>
        <begin position="46"/>
        <end position="70"/>
    </location>
</feature>
<keyword evidence="3 5" id="KW-0472">Membrane</keyword>
<evidence type="ECO:0000256" key="3">
    <source>
        <dbReference type="ARBA" id="ARBA00023136"/>
    </source>
</evidence>
<feature type="domain" description="Major facilitator superfamily (MFS) profile" evidence="6">
    <location>
        <begin position="10"/>
        <end position="417"/>
    </location>
</feature>
<dbReference type="InterPro" id="IPR011701">
    <property type="entry name" value="MFS"/>
</dbReference>
<feature type="region of interest" description="Disordered" evidence="4">
    <location>
        <begin position="194"/>
        <end position="224"/>
    </location>
</feature>
<proteinExistence type="predicted"/>
<keyword evidence="2 5" id="KW-1133">Transmembrane helix</keyword>
<feature type="transmembrane region" description="Helical" evidence="5">
    <location>
        <begin position="77"/>
        <end position="96"/>
    </location>
</feature>
<protein>
    <submittedName>
        <fullName evidence="7">MFS transporter</fullName>
    </submittedName>
</protein>
<dbReference type="AlphaFoldDB" id="A0A3A4P272"/>
<dbReference type="InterPro" id="IPR050327">
    <property type="entry name" value="Proton-linked_MCT"/>
</dbReference>
<feature type="transmembrane region" description="Helical" evidence="5">
    <location>
        <begin position="102"/>
        <end position="120"/>
    </location>
</feature>
<evidence type="ECO:0000313" key="7">
    <source>
        <dbReference type="EMBL" id="RJP26857.1"/>
    </source>
</evidence>
<sequence length="425" mass="46270">MKKKIFYGWWIVAATNIICMLGYGTWLYCFGVFFKPMMNEFGWTRAMTAGAYSFRGIQGGFAAPVVGWATDKYGPRIVVFIGTIIAGFGFIMMYFVESLIGFYMVYGVLLSIGMSAMLYLPAMTAIANWFNRKRSRAMSILTLGAAIGGFICAPAAAYLIRFMGWRIAFVVLGLTVWVVALPLSLVIRHKPEEMGLRPDGDPPEEDPPNETLVRSVAGKPTTPAGRDWTLGQALASRTYWILALAFFLAAMTHAVVTVHAVPAITDMGINPEKAAFSLGLMTLLSIIGRLTFGWLGDMVEKRILFVLTYSFEAVGVLALMNVHSTATLYLFALLFGIGFGGEIPLNPAIRGQYFGRAAFGKIQGFMAPVTMMGSVIGPPVAGFLFDLTGSYRTAFFYVALLQFTAAIVIIFARPVKAPAAAQVPA</sequence>
<feature type="transmembrane region" description="Helical" evidence="5">
    <location>
        <begin position="274"/>
        <end position="296"/>
    </location>
</feature>
<dbReference type="EMBL" id="QZKU01000002">
    <property type="protein sequence ID" value="RJP26857.1"/>
    <property type="molecule type" value="Genomic_DNA"/>
</dbReference>
<name>A0A3A4P272_ABYX5</name>
<dbReference type="Gene3D" id="1.20.1250.20">
    <property type="entry name" value="MFS general substrate transporter like domains"/>
    <property type="match status" value="2"/>
</dbReference>
<feature type="transmembrane region" description="Helical" evidence="5">
    <location>
        <begin position="239"/>
        <end position="262"/>
    </location>
</feature>
<dbReference type="Pfam" id="PF07690">
    <property type="entry name" value="MFS_1"/>
    <property type="match status" value="1"/>
</dbReference>
<feature type="transmembrane region" description="Helical" evidence="5">
    <location>
        <begin position="140"/>
        <end position="160"/>
    </location>
</feature>
<dbReference type="PROSITE" id="PS50850">
    <property type="entry name" value="MFS"/>
    <property type="match status" value="1"/>
</dbReference>